<keyword evidence="5" id="KW-0460">Magnesium</keyword>
<dbReference type="Pfam" id="PF03737">
    <property type="entry name" value="RraA-like"/>
    <property type="match status" value="1"/>
</dbReference>
<accession>A0A483KPB2</accession>
<sequence>MPASQQKLINFAIARVTAEEVRQAAEFQAAILADVAGRRGTLHGRIKPLAPHMAVAGPAITVEVRPGDNLAIHAAMAVAKPGDVLVIDGKGDLSCALLGEIMATQAQASGIAGIVIDGAVRDAETLSKQRFPVFAAGLNPCGPTKFIPGRVNHAISVGGAAVQAGDLVVGDIDGVVVIPREEVRTIIELAKGKLEMEAKRLVAIRDGDLRPHWLESALRQAGMLSEGETLP</sequence>
<gene>
    <name evidence="6" type="ORF">ETE84_05810</name>
</gene>
<comment type="cofactor">
    <cofactor evidence="5">
        <name>Mg(2+)</name>
        <dbReference type="ChEBI" id="CHEBI:18420"/>
    </cofactor>
</comment>
<reference evidence="6" key="1">
    <citation type="submission" date="2019-01" db="EMBL/GenBank/DDBJ databases">
        <authorList>
            <person name="Lista F."/>
            <person name="Anselmo A."/>
        </authorList>
    </citation>
    <scope>NUCLEOTIDE SEQUENCE</scope>
    <source>
        <strain evidence="6">8S</strain>
    </source>
</reference>
<dbReference type="AlphaFoldDB" id="A0A483KPB2"/>
<dbReference type="SUPFAM" id="SSF89562">
    <property type="entry name" value="RraA-like"/>
    <property type="match status" value="1"/>
</dbReference>
<dbReference type="PANTHER" id="PTHR33254">
    <property type="entry name" value="4-HYDROXY-4-METHYL-2-OXOGLUTARATE ALDOLASE 3-RELATED"/>
    <property type="match status" value="1"/>
</dbReference>
<dbReference type="CDD" id="cd16841">
    <property type="entry name" value="RraA_family"/>
    <property type="match status" value="1"/>
</dbReference>
<proteinExistence type="predicted"/>
<dbReference type="PANTHER" id="PTHR33254:SF4">
    <property type="entry name" value="4-HYDROXY-4-METHYL-2-OXOGLUTARATE ALDOLASE 3-RELATED"/>
    <property type="match status" value="1"/>
</dbReference>
<dbReference type="EMBL" id="SDCO01000002">
    <property type="protein sequence ID" value="TCX64984.1"/>
    <property type="molecule type" value="Genomic_DNA"/>
</dbReference>
<comment type="cofactor">
    <cofactor evidence="1">
        <name>a divalent metal cation</name>
        <dbReference type="ChEBI" id="CHEBI:60240"/>
    </cofactor>
</comment>
<evidence type="ECO:0000256" key="2">
    <source>
        <dbReference type="ARBA" id="ARBA00016549"/>
    </source>
</evidence>
<feature type="binding site" evidence="5">
    <location>
        <begin position="99"/>
        <end position="102"/>
    </location>
    <ligand>
        <name>substrate</name>
    </ligand>
</feature>
<comment type="caution">
    <text evidence="6">The sequence shown here is derived from an EMBL/GenBank/DDBJ whole genome shotgun (WGS) entry which is preliminary data.</text>
</comment>
<evidence type="ECO:0000256" key="1">
    <source>
        <dbReference type="ARBA" id="ARBA00001968"/>
    </source>
</evidence>
<dbReference type="GO" id="GO:0046872">
    <property type="term" value="F:metal ion binding"/>
    <property type="evidence" value="ECO:0007669"/>
    <property type="project" value="UniProtKB-KW"/>
</dbReference>
<dbReference type="RefSeq" id="WP_048298100.1">
    <property type="nucleotide sequence ID" value="NZ_BIHV01000003.1"/>
</dbReference>
<keyword evidence="5" id="KW-0479">Metal-binding</keyword>
<dbReference type="InterPro" id="IPR005493">
    <property type="entry name" value="RraA/RraA-like"/>
</dbReference>
<dbReference type="Gene3D" id="3.50.30.40">
    <property type="entry name" value="Ribonuclease E inhibitor RraA/RraA-like"/>
    <property type="match status" value="1"/>
</dbReference>
<evidence type="ECO:0000256" key="3">
    <source>
        <dbReference type="ARBA" id="ARBA00029596"/>
    </source>
</evidence>
<name>A0A483KPB2_9ENTR</name>
<organism evidence="6">
    <name type="scientific">Klebsiella quasipneumoniae</name>
    <dbReference type="NCBI Taxonomy" id="1463165"/>
    <lineage>
        <taxon>Bacteria</taxon>
        <taxon>Pseudomonadati</taxon>
        <taxon>Pseudomonadota</taxon>
        <taxon>Gammaproteobacteria</taxon>
        <taxon>Enterobacterales</taxon>
        <taxon>Enterobacteriaceae</taxon>
        <taxon>Klebsiella/Raoultella group</taxon>
        <taxon>Klebsiella</taxon>
        <taxon>Klebsiella pneumoniae complex</taxon>
    </lineage>
</organism>
<protein>
    <recommendedName>
        <fullName evidence="2">Putative 4-hydroxy-4-methyl-2-oxoglutarate aldolase</fullName>
    </recommendedName>
    <alternativeName>
        <fullName evidence="3">Regulator of ribonuclease activity homolog</fullName>
    </alternativeName>
    <alternativeName>
        <fullName evidence="4">RraA-like protein</fullName>
    </alternativeName>
</protein>
<evidence type="ECO:0000256" key="5">
    <source>
        <dbReference type="PIRSR" id="PIRSR605493-1"/>
    </source>
</evidence>
<feature type="binding site" evidence="5">
    <location>
        <position position="121"/>
    </location>
    <ligand>
        <name>substrate</name>
    </ligand>
</feature>
<evidence type="ECO:0000256" key="4">
    <source>
        <dbReference type="ARBA" id="ARBA00030169"/>
    </source>
</evidence>
<feature type="binding site" evidence="5">
    <location>
        <position position="122"/>
    </location>
    <ligand>
        <name>Mg(2+)</name>
        <dbReference type="ChEBI" id="CHEBI:18420"/>
    </ligand>
</feature>
<dbReference type="InterPro" id="IPR036704">
    <property type="entry name" value="RraA/RraA-like_sf"/>
</dbReference>
<evidence type="ECO:0000313" key="6">
    <source>
        <dbReference type="EMBL" id="TCX64984.1"/>
    </source>
</evidence>